<evidence type="ECO:0000313" key="2">
    <source>
        <dbReference type="Proteomes" id="UP000007801"/>
    </source>
</evidence>
<dbReference type="SMR" id="B3MXX6"/>
<organism evidence="1 2">
    <name type="scientific">Drosophila ananassae</name>
    <name type="common">Fruit fly</name>
    <dbReference type="NCBI Taxonomy" id="7217"/>
    <lineage>
        <taxon>Eukaryota</taxon>
        <taxon>Metazoa</taxon>
        <taxon>Ecdysozoa</taxon>
        <taxon>Arthropoda</taxon>
        <taxon>Hexapoda</taxon>
        <taxon>Insecta</taxon>
        <taxon>Pterygota</taxon>
        <taxon>Neoptera</taxon>
        <taxon>Endopterygota</taxon>
        <taxon>Diptera</taxon>
        <taxon>Brachycera</taxon>
        <taxon>Muscomorpha</taxon>
        <taxon>Ephydroidea</taxon>
        <taxon>Drosophilidae</taxon>
        <taxon>Drosophila</taxon>
        <taxon>Sophophora</taxon>
    </lineage>
</organism>
<dbReference type="HOGENOM" id="CLU_1031599_0_0_1"/>
<dbReference type="KEGG" id="dan:6502292"/>
<dbReference type="Gene3D" id="1.20.1170.10">
    <property type="match status" value="1"/>
</dbReference>
<keyword evidence="2" id="KW-1185">Reference proteome</keyword>
<protein>
    <submittedName>
        <fullName evidence="1">Uncharacterized protein</fullName>
    </submittedName>
</protein>
<dbReference type="Pfam" id="PF06109">
    <property type="entry name" value="HlyE"/>
    <property type="match status" value="1"/>
</dbReference>
<name>B3MXX6_DROAN</name>
<dbReference type="InterPro" id="IPR027018">
    <property type="entry name" value="Hemolysin_E"/>
</dbReference>
<dbReference type="Proteomes" id="UP000007801">
    <property type="component" value="Unassembled WGS sequence"/>
</dbReference>
<dbReference type="GO" id="GO:0044179">
    <property type="term" value="P:hemolysis in another organism"/>
    <property type="evidence" value="ECO:0007669"/>
    <property type="project" value="InterPro"/>
</dbReference>
<reference evidence="1 2" key="1">
    <citation type="journal article" date="2007" name="Nature">
        <title>Evolution of genes and genomes on the Drosophila phylogeny.</title>
        <authorList>
            <consortium name="Drosophila 12 Genomes Consortium"/>
            <person name="Clark A.G."/>
            <person name="Eisen M.B."/>
            <person name="Smith D.R."/>
            <person name="Bergman C.M."/>
            <person name="Oliver B."/>
            <person name="Markow T.A."/>
            <person name="Kaufman T.C."/>
            <person name="Kellis M."/>
            <person name="Gelbart W."/>
            <person name="Iyer V.N."/>
            <person name="Pollard D.A."/>
            <person name="Sackton T.B."/>
            <person name="Larracuente A.M."/>
            <person name="Singh N.D."/>
            <person name="Abad J.P."/>
            <person name="Abt D.N."/>
            <person name="Adryan B."/>
            <person name="Aguade M."/>
            <person name="Akashi H."/>
            <person name="Anderson W.W."/>
            <person name="Aquadro C.F."/>
            <person name="Ardell D.H."/>
            <person name="Arguello R."/>
            <person name="Artieri C.G."/>
            <person name="Barbash D.A."/>
            <person name="Barker D."/>
            <person name="Barsanti P."/>
            <person name="Batterham P."/>
            <person name="Batzoglou S."/>
            <person name="Begun D."/>
            <person name="Bhutkar A."/>
            <person name="Blanco E."/>
            <person name="Bosak S.A."/>
            <person name="Bradley R.K."/>
            <person name="Brand A.D."/>
            <person name="Brent M.R."/>
            <person name="Brooks A.N."/>
            <person name="Brown R.H."/>
            <person name="Butlin R.K."/>
            <person name="Caggese C."/>
            <person name="Calvi B.R."/>
            <person name="Bernardo de Carvalho A."/>
            <person name="Caspi A."/>
            <person name="Castrezana S."/>
            <person name="Celniker S.E."/>
            <person name="Chang J.L."/>
            <person name="Chapple C."/>
            <person name="Chatterji S."/>
            <person name="Chinwalla A."/>
            <person name="Civetta A."/>
            <person name="Clifton S.W."/>
            <person name="Comeron J.M."/>
            <person name="Costello J.C."/>
            <person name="Coyne J.A."/>
            <person name="Daub J."/>
            <person name="David R.G."/>
            <person name="Delcher A.L."/>
            <person name="Delehaunty K."/>
            <person name="Do C.B."/>
            <person name="Ebling H."/>
            <person name="Edwards K."/>
            <person name="Eickbush T."/>
            <person name="Evans J.D."/>
            <person name="Filipski A."/>
            <person name="Findeiss S."/>
            <person name="Freyhult E."/>
            <person name="Fulton L."/>
            <person name="Fulton R."/>
            <person name="Garcia A.C."/>
            <person name="Gardiner A."/>
            <person name="Garfield D.A."/>
            <person name="Garvin B.E."/>
            <person name="Gibson G."/>
            <person name="Gilbert D."/>
            <person name="Gnerre S."/>
            <person name="Godfrey J."/>
            <person name="Good R."/>
            <person name="Gotea V."/>
            <person name="Gravely B."/>
            <person name="Greenberg A.J."/>
            <person name="Griffiths-Jones S."/>
            <person name="Gross S."/>
            <person name="Guigo R."/>
            <person name="Gustafson E.A."/>
            <person name="Haerty W."/>
            <person name="Hahn M.W."/>
            <person name="Halligan D.L."/>
            <person name="Halpern A.L."/>
            <person name="Halter G.M."/>
            <person name="Han M.V."/>
            <person name="Heger A."/>
            <person name="Hillier L."/>
            <person name="Hinrichs A.S."/>
            <person name="Holmes I."/>
            <person name="Hoskins R.A."/>
            <person name="Hubisz M.J."/>
            <person name="Hultmark D."/>
            <person name="Huntley M.A."/>
            <person name="Jaffe D.B."/>
            <person name="Jagadeeshan S."/>
            <person name="Jeck W.R."/>
            <person name="Johnson J."/>
            <person name="Jones C.D."/>
            <person name="Jordan W.C."/>
            <person name="Karpen G.H."/>
            <person name="Kataoka E."/>
            <person name="Keightley P.D."/>
            <person name="Kheradpour P."/>
            <person name="Kirkness E.F."/>
            <person name="Koerich L.B."/>
            <person name="Kristiansen K."/>
            <person name="Kudrna D."/>
            <person name="Kulathinal R.J."/>
            <person name="Kumar S."/>
            <person name="Kwok R."/>
            <person name="Lander E."/>
            <person name="Langley C.H."/>
            <person name="Lapoint R."/>
            <person name="Lazzaro B.P."/>
            <person name="Lee S.J."/>
            <person name="Levesque L."/>
            <person name="Li R."/>
            <person name="Lin C.F."/>
            <person name="Lin M.F."/>
            <person name="Lindblad-Toh K."/>
            <person name="Llopart A."/>
            <person name="Long M."/>
            <person name="Low L."/>
            <person name="Lozovsky E."/>
            <person name="Lu J."/>
            <person name="Luo M."/>
            <person name="Machado C.A."/>
            <person name="Makalowski W."/>
            <person name="Marzo M."/>
            <person name="Matsuda M."/>
            <person name="Matzkin L."/>
            <person name="McAllister B."/>
            <person name="McBride C.S."/>
            <person name="McKernan B."/>
            <person name="McKernan K."/>
            <person name="Mendez-Lago M."/>
            <person name="Minx P."/>
            <person name="Mollenhauer M.U."/>
            <person name="Montooth K."/>
            <person name="Mount S.M."/>
            <person name="Mu X."/>
            <person name="Myers E."/>
            <person name="Negre B."/>
            <person name="Newfeld S."/>
            <person name="Nielsen R."/>
            <person name="Noor M.A."/>
            <person name="O'Grady P."/>
            <person name="Pachter L."/>
            <person name="Papaceit M."/>
            <person name="Parisi M.J."/>
            <person name="Parisi M."/>
            <person name="Parts L."/>
            <person name="Pedersen J.S."/>
            <person name="Pesole G."/>
            <person name="Phillippy A.M."/>
            <person name="Ponting C.P."/>
            <person name="Pop M."/>
            <person name="Porcelli D."/>
            <person name="Powell J.R."/>
            <person name="Prohaska S."/>
            <person name="Pruitt K."/>
            <person name="Puig M."/>
            <person name="Quesneville H."/>
            <person name="Ram K.R."/>
            <person name="Rand D."/>
            <person name="Rasmussen M.D."/>
            <person name="Reed L.K."/>
            <person name="Reenan R."/>
            <person name="Reily A."/>
            <person name="Remington K.A."/>
            <person name="Rieger T.T."/>
            <person name="Ritchie M.G."/>
            <person name="Robin C."/>
            <person name="Rogers Y.H."/>
            <person name="Rohde C."/>
            <person name="Rozas J."/>
            <person name="Rubenfield M.J."/>
            <person name="Ruiz A."/>
            <person name="Russo S."/>
            <person name="Salzberg S.L."/>
            <person name="Sanchez-Gracia A."/>
            <person name="Saranga D.J."/>
            <person name="Sato H."/>
            <person name="Schaeffer S.W."/>
            <person name="Schatz M.C."/>
            <person name="Schlenke T."/>
            <person name="Schwartz R."/>
            <person name="Segarra C."/>
            <person name="Singh R.S."/>
            <person name="Sirot L."/>
            <person name="Sirota M."/>
            <person name="Sisneros N.B."/>
            <person name="Smith C.D."/>
            <person name="Smith T.F."/>
            <person name="Spieth J."/>
            <person name="Stage D.E."/>
            <person name="Stark A."/>
            <person name="Stephan W."/>
            <person name="Strausberg R.L."/>
            <person name="Strempel S."/>
            <person name="Sturgill D."/>
            <person name="Sutton G."/>
            <person name="Sutton G.G."/>
            <person name="Tao W."/>
            <person name="Teichmann S."/>
            <person name="Tobari Y.N."/>
            <person name="Tomimura Y."/>
            <person name="Tsolas J.M."/>
            <person name="Valente V.L."/>
            <person name="Venter E."/>
            <person name="Venter J.C."/>
            <person name="Vicario S."/>
            <person name="Vieira F.G."/>
            <person name="Vilella A.J."/>
            <person name="Villasante A."/>
            <person name="Walenz B."/>
            <person name="Wang J."/>
            <person name="Wasserman M."/>
            <person name="Watts T."/>
            <person name="Wilson D."/>
            <person name="Wilson R.K."/>
            <person name="Wing R.A."/>
            <person name="Wolfner M.F."/>
            <person name="Wong A."/>
            <person name="Wong G.K."/>
            <person name="Wu C.I."/>
            <person name="Wu G."/>
            <person name="Yamamoto D."/>
            <person name="Yang H.P."/>
            <person name="Yang S.P."/>
            <person name="Yorke J.A."/>
            <person name="Yoshida K."/>
            <person name="Zdobnov E."/>
            <person name="Zhang P."/>
            <person name="Zhang Y."/>
            <person name="Zimin A.V."/>
            <person name="Baldwin J."/>
            <person name="Abdouelleil A."/>
            <person name="Abdulkadir J."/>
            <person name="Abebe A."/>
            <person name="Abera B."/>
            <person name="Abreu J."/>
            <person name="Acer S.C."/>
            <person name="Aftuck L."/>
            <person name="Alexander A."/>
            <person name="An P."/>
            <person name="Anderson E."/>
            <person name="Anderson S."/>
            <person name="Arachi H."/>
            <person name="Azer M."/>
            <person name="Bachantsang P."/>
            <person name="Barry A."/>
            <person name="Bayul T."/>
            <person name="Berlin A."/>
            <person name="Bessette D."/>
            <person name="Bloom T."/>
            <person name="Blye J."/>
            <person name="Boguslavskiy L."/>
            <person name="Bonnet C."/>
            <person name="Boukhgalter B."/>
            <person name="Bourzgui I."/>
            <person name="Brown A."/>
            <person name="Cahill P."/>
            <person name="Channer S."/>
            <person name="Cheshatsang Y."/>
            <person name="Chuda L."/>
            <person name="Citroen M."/>
            <person name="Collymore A."/>
            <person name="Cooke P."/>
            <person name="Costello M."/>
            <person name="D'Aco K."/>
            <person name="Daza R."/>
            <person name="De Haan G."/>
            <person name="DeGray S."/>
            <person name="DeMaso C."/>
            <person name="Dhargay N."/>
            <person name="Dooley K."/>
            <person name="Dooley E."/>
            <person name="Doricent M."/>
            <person name="Dorje P."/>
            <person name="Dorjee K."/>
            <person name="Dupes A."/>
            <person name="Elong R."/>
            <person name="Falk J."/>
            <person name="Farina A."/>
            <person name="Faro S."/>
            <person name="Ferguson D."/>
            <person name="Fisher S."/>
            <person name="Foley C.D."/>
            <person name="Franke A."/>
            <person name="Friedrich D."/>
            <person name="Gadbois L."/>
            <person name="Gearin G."/>
            <person name="Gearin C.R."/>
            <person name="Giannoukos G."/>
            <person name="Goode T."/>
            <person name="Graham J."/>
            <person name="Grandbois E."/>
            <person name="Grewal S."/>
            <person name="Gyaltsen K."/>
            <person name="Hafez N."/>
            <person name="Hagos B."/>
            <person name="Hall J."/>
            <person name="Henson C."/>
            <person name="Hollinger A."/>
            <person name="Honan T."/>
            <person name="Huard M.D."/>
            <person name="Hughes L."/>
            <person name="Hurhula B."/>
            <person name="Husby M.E."/>
            <person name="Kamat A."/>
            <person name="Kanga B."/>
            <person name="Kashin S."/>
            <person name="Khazanovich D."/>
            <person name="Kisner P."/>
            <person name="Lance K."/>
            <person name="Lara M."/>
            <person name="Lee W."/>
            <person name="Lennon N."/>
            <person name="Letendre F."/>
            <person name="LeVine R."/>
            <person name="Lipovsky A."/>
            <person name="Liu X."/>
            <person name="Liu J."/>
            <person name="Liu S."/>
            <person name="Lokyitsang T."/>
            <person name="Lokyitsang Y."/>
            <person name="Lubonja R."/>
            <person name="Lui A."/>
            <person name="MacDonald P."/>
            <person name="Magnisalis V."/>
            <person name="Maru K."/>
            <person name="Matthews C."/>
            <person name="McCusker W."/>
            <person name="McDonough S."/>
            <person name="Mehta T."/>
            <person name="Meldrim J."/>
            <person name="Meneus L."/>
            <person name="Mihai O."/>
            <person name="Mihalev A."/>
            <person name="Mihova T."/>
            <person name="Mittelman R."/>
            <person name="Mlenga V."/>
            <person name="Montmayeur A."/>
            <person name="Mulrain L."/>
            <person name="Navidi A."/>
            <person name="Naylor J."/>
            <person name="Negash T."/>
            <person name="Nguyen T."/>
            <person name="Nguyen N."/>
            <person name="Nicol R."/>
            <person name="Norbu C."/>
            <person name="Norbu N."/>
            <person name="Novod N."/>
            <person name="O'Neill B."/>
            <person name="Osman S."/>
            <person name="Markiewicz E."/>
            <person name="Oyono O.L."/>
            <person name="Patti C."/>
            <person name="Phunkhang P."/>
            <person name="Pierre F."/>
            <person name="Priest M."/>
            <person name="Raghuraman S."/>
            <person name="Rege F."/>
            <person name="Reyes R."/>
            <person name="Rise C."/>
            <person name="Rogov P."/>
            <person name="Ross K."/>
            <person name="Ryan E."/>
            <person name="Settipalli S."/>
            <person name="Shea T."/>
            <person name="Sherpa N."/>
            <person name="Shi L."/>
            <person name="Shih D."/>
            <person name="Sparrow T."/>
            <person name="Spaulding J."/>
            <person name="Stalker J."/>
            <person name="Stange-Thomann N."/>
            <person name="Stavropoulos S."/>
            <person name="Stone C."/>
            <person name="Strader C."/>
            <person name="Tesfaye S."/>
            <person name="Thomson T."/>
            <person name="Thoulutsang Y."/>
            <person name="Thoulutsang D."/>
            <person name="Topham K."/>
            <person name="Topping I."/>
            <person name="Tsamla T."/>
            <person name="Vassiliev H."/>
            <person name="Vo A."/>
            <person name="Wangchuk T."/>
            <person name="Wangdi T."/>
            <person name="Weiand M."/>
            <person name="Wilkinson J."/>
            <person name="Wilson A."/>
            <person name="Yadav S."/>
            <person name="Young G."/>
            <person name="Yu Q."/>
            <person name="Zembek L."/>
            <person name="Zhong D."/>
            <person name="Zimmer A."/>
            <person name="Zwirko Z."/>
            <person name="Jaffe D.B."/>
            <person name="Alvarez P."/>
            <person name="Brockman W."/>
            <person name="Butler J."/>
            <person name="Chin C."/>
            <person name="Gnerre S."/>
            <person name="Grabherr M."/>
            <person name="Kleber M."/>
            <person name="Mauceli E."/>
            <person name="MacCallum I."/>
        </authorList>
    </citation>
    <scope>NUCLEOTIDE SEQUENCE [LARGE SCALE GENOMIC DNA]</scope>
    <source>
        <strain evidence="2">Tucson 14024-0371.13</strain>
    </source>
</reference>
<evidence type="ECO:0000313" key="1">
    <source>
        <dbReference type="EMBL" id="EDV38591.2"/>
    </source>
</evidence>
<dbReference type="GeneID" id="6502292"/>
<dbReference type="EMBL" id="CH902630">
    <property type="protein sequence ID" value="EDV38591.2"/>
    <property type="molecule type" value="Genomic_DNA"/>
</dbReference>
<gene>
    <name evidence="1" type="primary">Dana\GF19535</name>
    <name evidence="1" type="synonym">dana_GLEANR_21578</name>
    <name evidence="1" type="ORF">GF19535</name>
</gene>
<proteinExistence type="predicted"/>
<dbReference type="InParanoid" id="B3MXX6"/>
<dbReference type="AlphaFoldDB" id="B3MXX6"/>
<accession>B3MXX6</accession>
<sequence length="305" mass="34910">MELEPHSKSSHLAIQETIQKINEIIAKTEENCLKKMGLDELQKTITIIDGSLLGYKEKAKDNLDKLRTANRGVLHKYGNCEKQVFELSVSIRGTLDTTIPNLKSLDLGVENKETYWTLTAEALTDGLNSLKTASNNLNGLDGGTLRGHFRQMLQNLDQDRAIRVQRSTENNMNVEGPTEKKKKTEIKEESKELTDYGNRIWNYLSSYYPQGVTQEELGHFMALYESLKKNLEKAIEITDQFIKELEEYKVIFKEIVQLNSSKKKMAKLLVENRDLRDDLIPSLEKLRVTCLSYITLQKASHSKLL</sequence>